<accession>A0A9K3LTT7</accession>
<gene>
    <name evidence="3" type="ORF">IV203_029651</name>
</gene>
<evidence type="ECO:0000256" key="1">
    <source>
        <dbReference type="ARBA" id="ARBA00009466"/>
    </source>
</evidence>
<name>A0A9K3LTT7_9STRA</name>
<dbReference type="AlphaFoldDB" id="A0A9K3LTT7"/>
<dbReference type="PANTHER" id="PTHR11223">
    <property type="entry name" value="EXPORTIN 1/5"/>
    <property type="match status" value="1"/>
</dbReference>
<protein>
    <submittedName>
        <fullName evidence="3">Importin-beta N-terminal domain containing protein</fullName>
    </submittedName>
</protein>
<comment type="caution">
    <text evidence="3">The sequence shown here is derived from an EMBL/GenBank/DDBJ whole genome shotgun (WGS) entry which is preliminary data.</text>
</comment>
<comment type="similarity">
    <text evidence="1">Belongs to the exportin family.</text>
</comment>
<evidence type="ECO:0000313" key="4">
    <source>
        <dbReference type="Proteomes" id="UP000693970"/>
    </source>
</evidence>
<reference evidence="3" key="2">
    <citation type="submission" date="2021-04" db="EMBL/GenBank/DDBJ databases">
        <authorList>
            <person name="Podell S."/>
        </authorList>
    </citation>
    <scope>NUCLEOTIDE SEQUENCE</scope>
    <source>
        <strain evidence="3">Hildebrandi</strain>
    </source>
</reference>
<dbReference type="OrthoDB" id="27218at2759"/>
<dbReference type="Proteomes" id="UP000693970">
    <property type="component" value="Unassembled WGS sequence"/>
</dbReference>
<dbReference type="GO" id="GO:0005634">
    <property type="term" value="C:nucleus"/>
    <property type="evidence" value="ECO:0007669"/>
    <property type="project" value="TreeGrafter"/>
</dbReference>
<evidence type="ECO:0000259" key="2">
    <source>
        <dbReference type="PROSITE" id="PS50166"/>
    </source>
</evidence>
<dbReference type="GO" id="GO:0000056">
    <property type="term" value="P:ribosomal small subunit export from nucleus"/>
    <property type="evidence" value="ECO:0007669"/>
    <property type="project" value="TreeGrafter"/>
</dbReference>
<feature type="domain" description="Importin N-terminal" evidence="2">
    <location>
        <begin position="42"/>
        <end position="108"/>
    </location>
</feature>
<dbReference type="EMBL" id="JAGRRH010000007">
    <property type="protein sequence ID" value="KAG7366981.1"/>
    <property type="molecule type" value="Genomic_DNA"/>
</dbReference>
<dbReference type="GO" id="GO:0005737">
    <property type="term" value="C:cytoplasm"/>
    <property type="evidence" value="ECO:0007669"/>
    <property type="project" value="TreeGrafter"/>
</dbReference>
<dbReference type="GO" id="GO:0006611">
    <property type="term" value="P:protein export from nucleus"/>
    <property type="evidence" value="ECO:0007669"/>
    <property type="project" value="InterPro"/>
</dbReference>
<dbReference type="GO" id="GO:0000055">
    <property type="term" value="P:ribosomal large subunit export from nucleus"/>
    <property type="evidence" value="ECO:0007669"/>
    <property type="project" value="TreeGrafter"/>
</dbReference>
<dbReference type="Pfam" id="PF03810">
    <property type="entry name" value="IBN_N"/>
    <property type="match status" value="1"/>
</dbReference>
<reference evidence="3" key="1">
    <citation type="journal article" date="2021" name="Sci. Rep.">
        <title>Diploid genomic architecture of Nitzschia inconspicua, an elite biomass production diatom.</title>
        <authorList>
            <person name="Oliver A."/>
            <person name="Podell S."/>
            <person name="Pinowska A."/>
            <person name="Traller J.C."/>
            <person name="Smith S.R."/>
            <person name="McClure R."/>
            <person name="Beliaev A."/>
            <person name="Bohutskyi P."/>
            <person name="Hill E.A."/>
            <person name="Rabines A."/>
            <person name="Zheng H."/>
            <person name="Allen L.Z."/>
            <person name="Kuo A."/>
            <person name="Grigoriev I.V."/>
            <person name="Allen A.E."/>
            <person name="Hazlebeck D."/>
            <person name="Allen E.E."/>
        </authorList>
    </citation>
    <scope>NUCLEOTIDE SEQUENCE</scope>
    <source>
        <strain evidence="3">Hildebrandi</strain>
    </source>
</reference>
<proteinExistence type="inferred from homology"/>
<keyword evidence="4" id="KW-1185">Reference proteome</keyword>
<sequence length="115" mass="12817">MAAQNEIEAVVLNLLKGELDINGLDNLVAAAYDPVSPHRAEANKALMGLQESPELWQLADGIIEKSQNPQARFFGLQILDDAIKSRWKILPPEQKTGSRTTWLERLSPCLQTRPL</sequence>
<dbReference type="InterPro" id="IPR001494">
    <property type="entry name" value="Importin-beta_N"/>
</dbReference>
<dbReference type="PANTHER" id="PTHR11223:SF2">
    <property type="entry name" value="EXPORTIN-1"/>
    <property type="match status" value="1"/>
</dbReference>
<dbReference type="GO" id="GO:0005049">
    <property type="term" value="F:nuclear export signal receptor activity"/>
    <property type="evidence" value="ECO:0007669"/>
    <property type="project" value="InterPro"/>
</dbReference>
<organism evidence="3 4">
    <name type="scientific">Nitzschia inconspicua</name>
    <dbReference type="NCBI Taxonomy" id="303405"/>
    <lineage>
        <taxon>Eukaryota</taxon>
        <taxon>Sar</taxon>
        <taxon>Stramenopiles</taxon>
        <taxon>Ochrophyta</taxon>
        <taxon>Bacillariophyta</taxon>
        <taxon>Bacillariophyceae</taxon>
        <taxon>Bacillariophycidae</taxon>
        <taxon>Bacillariales</taxon>
        <taxon>Bacillariaceae</taxon>
        <taxon>Nitzschia</taxon>
    </lineage>
</organism>
<dbReference type="InterPro" id="IPR045065">
    <property type="entry name" value="XPO1/5"/>
</dbReference>
<evidence type="ECO:0000313" key="3">
    <source>
        <dbReference type="EMBL" id="KAG7366981.1"/>
    </source>
</evidence>
<dbReference type="PROSITE" id="PS50166">
    <property type="entry name" value="IMPORTIN_B_NT"/>
    <property type="match status" value="1"/>
</dbReference>
<dbReference type="GO" id="GO:0031267">
    <property type="term" value="F:small GTPase binding"/>
    <property type="evidence" value="ECO:0007669"/>
    <property type="project" value="InterPro"/>
</dbReference>